<dbReference type="PANTHER" id="PTHR43528:SF1">
    <property type="entry name" value="ALPHA-KETOGLUTARATE PERMEASE"/>
    <property type="match status" value="1"/>
</dbReference>
<feature type="transmembrane region" description="Helical" evidence="8">
    <location>
        <begin position="175"/>
        <end position="202"/>
    </location>
</feature>
<dbReference type="InterPro" id="IPR020846">
    <property type="entry name" value="MFS_dom"/>
</dbReference>
<accession>A0A7J5AXH0</accession>
<evidence type="ECO:0000256" key="8">
    <source>
        <dbReference type="SAM" id="Phobius"/>
    </source>
</evidence>
<feature type="transmembrane region" description="Helical" evidence="8">
    <location>
        <begin position="434"/>
        <end position="455"/>
    </location>
</feature>
<feature type="transmembrane region" description="Helical" evidence="8">
    <location>
        <begin position="343"/>
        <end position="362"/>
    </location>
</feature>
<evidence type="ECO:0000256" key="2">
    <source>
        <dbReference type="ARBA" id="ARBA00022448"/>
    </source>
</evidence>
<organism evidence="10 11">
    <name type="scientific">Pseudoclavibacter terrae</name>
    <dbReference type="NCBI Taxonomy" id="1530195"/>
    <lineage>
        <taxon>Bacteria</taxon>
        <taxon>Bacillati</taxon>
        <taxon>Actinomycetota</taxon>
        <taxon>Actinomycetes</taxon>
        <taxon>Micrococcales</taxon>
        <taxon>Microbacteriaceae</taxon>
        <taxon>Pseudoclavibacter</taxon>
    </lineage>
</organism>
<dbReference type="GO" id="GO:0005886">
    <property type="term" value="C:plasma membrane"/>
    <property type="evidence" value="ECO:0007669"/>
    <property type="project" value="UniProtKB-SubCell"/>
</dbReference>
<dbReference type="Gene3D" id="1.20.1250.20">
    <property type="entry name" value="MFS general substrate transporter like domains"/>
    <property type="match status" value="2"/>
</dbReference>
<reference evidence="10 11" key="1">
    <citation type="submission" date="2019-09" db="EMBL/GenBank/DDBJ databases">
        <title>Phylogeny of genus Pseudoclavibacter and closely related genus.</title>
        <authorList>
            <person name="Li Y."/>
        </authorList>
    </citation>
    <scope>NUCLEOTIDE SEQUENCE [LARGE SCALE GENOMIC DNA]</scope>
    <source>
        <strain evidence="10 11">THG-MD12</strain>
    </source>
</reference>
<dbReference type="InterPro" id="IPR051084">
    <property type="entry name" value="H+-coupled_symporters"/>
</dbReference>
<evidence type="ECO:0000256" key="6">
    <source>
        <dbReference type="ARBA" id="ARBA00022989"/>
    </source>
</evidence>
<feature type="transmembrane region" description="Helical" evidence="8">
    <location>
        <begin position="75"/>
        <end position="98"/>
    </location>
</feature>
<name>A0A7J5AXH0_9MICO</name>
<evidence type="ECO:0000256" key="3">
    <source>
        <dbReference type="ARBA" id="ARBA00022475"/>
    </source>
</evidence>
<feature type="transmembrane region" description="Helical" evidence="8">
    <location>
        <begin position="134"/>
        <end position="154"/>
    </location>
</feature>
<dbReference type="Proteomes" id="UP000490386">
    <property type="component" value="Unassembled WGS sequence"/>
</dbReference>
<dbReference type="EMBL" id="WBJX01000008">
    <property type="protein sequence ID" value="KAB1636109.1"/>
    <property type="molecule type" value="Genomic_DNA"/>
</dbReference>
<comment type="caution">
    <text evidence="10">The sequence shown here is derived from an EMBL/GenBank/DDBJ whole genome shotgun (WGS) entry which is preliminary data.</text>
</comment>
<dbReference type="InterPro" id="IPR036259">
    <property type="entry name" value="MFS_trans_sf"/>
</dbReference>
<dbReference type="PROSITE" id="PS50850">
    <property type="entry name" value="MFS"/>
    <property type="match status" value="1"/>
</dbReference>
<feature type="transmembrane region" description="Helical" evidence="8">
    <location>
        <begin position="214"/>
        <end position="233"/>
    </location>
</feature>
<keyword evidence="4 8" id="KW-0812">Transmembrane</keyword>
<feature type="transmembrane region" description="Helical" evidence="8">
    <location>
        <begin position="407"/>
        <end position="428"/>
    </location>
</feature>
<sequence length="505" mass="54407">MTQQQHFPGSSGHRSLNAPRTLEVDDVVVIQPKDLRRAIIGTSVGNFMEWFDLGVYGYLAVTMTAVFTAGMDSTWGLLVTLLGFAVSFLIRPLGGIILGPLGDRIGRQKVLYFTMALMAVSTALIGVLPTAEQIGLWAIVPLYFLKLLQGFSAGGEFSGASTYVAEFAPDRSRGFWASLLNVATYLGFATGALTVAVTTYVTTNVWGESAMTDFGWRIPFLIAIPLGVIAVWIRLRLPETPSFEIADEFQADHKGAEDSIFTRLGVLGVIKHHWKIVLLGMAIVSAELTIQYALTSYMPTYLETEVGVSNLNASLATVPILIIMSLSLPLFGHLSDKFGRRPVYLVGSISSLVLMVPAFMILQTGNIWAIFGALLLVAFPTACFVGLTASALPALFPTASRFAGMALMYNMSAALFGGTTPLFSQALVQATGNTYMPAFYIMFFAAIATVAIILIPESAGKPLIGSMPVVTSRAQAEELVRNQASNPRLDTQTMPLRVITTKSGE</sequence>
<gene>
    <name evidence="10" type="ORF">F8O03_17815</name>
</gene>
<dbReference type="InterPro" id="IPR005829">
    <property type="entry name" value="Sugar_transporter_CS"/>
</dbReference>
<keyword evidence="2" id="KW-0813">Transport</keyword>
<feature type="transmembrane region" description="Helical" evidence="8">
    <location>
        <begin position="50"/>
        <end position="69"/>
    </location>
</feature>
<dbReference type="RefSeq" id="WP_151425080.1">
    <property type="nucleotide sequence ID" value="NZ_WBJX01000008.1"/>
</dbReference>
<dbReference type="PROSITE" id="PS00217">
    <property type="entry name" value="SUGAR_TRANSPORT_2"/>
    <property type="match status" value="1"/>
</dbReference>
<dbReference type="GO" id="GO:0015293">
    <property type="term" value="F:symporter activity"/>
    <property type="evidence" value="ECO:0007669"/>
    <property type="project" value="UniProtKB-KW"/>
</dbReference>
<keyword evidence="3" id="KW-1003">Cell membrane</keyword>
<feature type="domain" description="Major facilitator superfamily (MFS) profile" evidence="9">
    <location>
        <begin position="38"/>
        <end position="461"/>
    </location>
</feature>
<dbReference type="AlphaFoldDB" id="A0A7J5AXH0"/>
<dbReference type="OrthoDB" id="8953821at2"/>
<keyword evidence="5" id="KW-0769">Symport</keyword>
<comment type="subcellular location">
    <subcellularLocation>
        <location evidence="1">Cell membrane</location>
        <topology evidence="1">Multi-pass membrane protein</topology>
    </subcellularLocation>
</comment>
<evidence type="ECO:0000256" key="5">
    <source>
        <dbReference type="ARBA" id="ARBA00022847"/>
    </source>
</evidence>
<dbReference type="SUPFAM" id="SSF103473">
    <property type="entry name" value="MFS general substrate transporter"/>
    <property type="match status" value="1"/>
</dbReference>
<protein>
    <submittedName>
        <fullName evidence="10">MFS transporter</fullName>
    </submittedName>
</protein>
<dbReference type="PANTHER" id="PTHR43528">
    <property type="entry name" value="ALPHA-KETOGLUTARATE PERMEASE"/>
    <property type="match status" value="1"/>
</dbReference>
<keyword evidence="11" id="KW-1185">Reference proteome</keyword>
<dbReference type="Pfam" id="PF00083">
    <property type="entry name" value="Sugar_tr"/>
    <property type="match status" value="1"/>
</dbReference>
<feature type="transmembrane region" description="Helical" evidence="8">
    <location>
        <begin position="276"/>
        <end position="294"/>
    </location>
</feature>
<evidence type="ECO:0000313" key="11">
    <source>
        <dbReference type="Proteomes" id="UP000490386"/>
    </source>
</evidence>
<evidence type="ECO:0000256" key="4">
    <source>
        <dbReference type="ARBA" id="ARBA00022692"/>
    </source>
</evidence>
<feature type="transmembrane region" description="Helical" evidence="8">
    <location>
        <begin position="368"/>
        <end position="395"/>
    </location>
</feature>
<evidence type="ECO:0000313" key="10">
    <source>
        <dbReference type="EMBL" id="KAB1636109.1"/>
    </source>
</evidence>
<evidence type="ECO:0000259" key="9">
    <source>
        <dbReference type="PROSITE" id="PS50850"/>
    </source>
</evidence>
<keyword evidence="7 8" id="KW-0472">Membrane</keyword>
<dbReference type="InterPro" id="IPR005828">
    <property type="entry name" value="MFS_sugar_transport-like"/>
</dbReference>
<evidence type="ECO:0000256" key="1">
    <source>
        <dbReference type="ARBA" id="ARBA00004651"/>
    </source>
</evidence>
<feature type="transmembrane region" description="Helical" evidence="8">
    <location>
        <begin position="110"/>
        <end position="128"/>
    </location>
</feature>
<keyword evidence="6 8" id="KW-1133">Transmembrane helix</keyword>
<evidence type="ECO:0000256" key="7">
    <source>
        <dbReference type="ARBA" id="ARBA00023136"/>
    </source>
</evidence>
<feature type="transmembrane region" description="Helical" evidence="8">
    <location>
        <begin position="314"/>
        <end position="331"/>
    </location>
</feature>
<proteinExistence type="predicted"/>